<dbReference type="GO" id="GO:0016740">
    <property type="term" value="F:transferase activity"/>
    <property type="evidence" value="ECO:0007669"/>
    <property type="project" value="UniProtKB-KW"/>
</dbReference>
<dbReference type="Gene3D" id="3.40.50.2000">
    <property type="entry name" value="Glycogen Phosphorylase B"/>
    <property type="match status" value="1"/>
</dbReference>
<dbReference type="Pfam" id="PF13692">
    <property type="entry name" value="Glyco_trans_1_4"/>
    <property type="match status" value="1"/>
</dbReference>
<dbReference type="Proteomes" id="UP000192660">
    <property type="component" value="Unassembled WGS sequence"/>
</dbReference>
<protein>
    <submittedName>
        <fullName evidence="1">Glycosyl transferases group 1</fullName>
    </submittedName>
</protein>
<sequence length="339" mass="38120">MKTLIVSAVDLHGSPQGERLRLENIVRGAEALGPTELWQPRVVGQPFTRLARLVKFKSLYMARHVYSEDCPQRPYDLVIAFQLRMAPYALKCRAPIHILDLTDSLGLFRTRLKTFHTGILRQIMLWGVDELEIFWSGQYSEAWVSGWQDQQWLSHHGLSAVLVPNAVREKILLAPGNARELLFVANMAYLPNRLGLQHFLAHIWPTLVDEGYILHVAGPGTERIHARGVMAHGFVNDLRALYIQAGICISPVELGTGTQNKILEALGYGRPVITGPLAWKALPSTVQPVVAVATTSREWLQQLTLLQDPTTYGLRANRGFEAVELNGFPVTRRLQQLRF</sequence>
<keyword evidence="2" id="KW-1185">Reference proteome</keyword>
<keyword evidence="1" id="KW-0808">Transferase</keyword>
<dbReference type="OrthoDB" id="9811902at2"/>
<dbReference type="SUPFAM" id="SSF53756">
    <property type="entry name" value="UDP-Glycosyltransferase/glycogen phosphorylase"/>
    <property type="match status" value="1"/>
</dbReference>
<evidence type="ECO:0000313" key="1">
    <source>
        <dbReference type="EMBL" id="SMC07273.1"/>
    </source>
</evidence>
<reference evidence="2" key="1">
    <citation type="submission" date="2017-04" db="EMBL/GenBank/DDBJ databases">
        <authorList>
            <person name="Varghese N."/>
            <person name="Submissions S."/>
        </authorList>
    </citation>
    <scope>NUCLEOTIDE SEQUENCE [LARGE SCALE GENOMIC DNA]</scope>
    <source>
        <strain evidence="2">DSM 9293</strain>
    </source>
</reference>
<proteinExistence type="predicted"/>
<accession>A0A1W1WNH7</accession>
<dbReference type="EMBL" id="FWWY01000001">
    <property type="protein sequence ID" value="SMC07273.1"/>
    <property type="molecule type" value="Genomic_DNA"/>
</dbReference>
<gene>
    <name evidence="1" type="ORF">SAMN00768000_3300</name>
</gene>
<dbReference type="AlphaFoldDB" id="A0A1W1WNH7"/>
<organism evidence="1 2">
    <name type="scientific">Sulfobacillus thermosulfidooxidans (strain DSM 9293 / VKM B-1269 / AT-1)</name>
    <dbReference type="NCBI Taxonomy" id="929705"/>
    <lineage>
        <taxon>Bacteria</taxon>
        <taxon>Bacillati</taxon>
        <taxon>Bacillota</taxon>
        <taxon>Clostridia</taxon>
        <taxon>Eubacteriales</taxon>
        <taxon>Clostridiales Family XVII. Incertae Sedis</taxon>
        <taxon>Sulfobacillus</taxon>
    </lineage>
</organism>
<name>A0A1W1WNH7_SULTA</name>
<evidence type="ECO:0000313" key="2">
    <source>
        <dbReference type="Proteomes" id="UP000192660"/>
    </source>
</evidence>
<dbReference type="RefSeq" id="WP_020374775.1">
    <property type="nucleotide sequence ID" value="NZ_FWWY01000001.1"/>
</dbReference>
<dbReference type="STRING" id="28034.BFX07_06840"/>